<comment type="similarity">
    <text evidence="1">Belongs to the NmrA-type oxidoreductase family. Isoflavone reductase subfamily.</text>
</comment>
<name>A0A8H6UMW3_9EURO</name>
<feature type="domain" description="F-box" evidence="4">
    <location>
        <begin position="222"/>
        <end position="268"/>
    </location>
</feature>
<dbReference type="InterPro" id="IPR045312">
    <property type="entry name" value="PCBER-like"/>
</dbReference>
<dbReference type="InterPro" id="IPR036047">
    <property type="entry name" value="F-box-like_dom_sf"/>
</dbReference>
<gene>
    <name evidence="5" type="ORF">CNMCM5793_007744</name>
    <name evidence="6" type="ORF">CNMCM6106_006103</name>
</gene>
<comment type="caution">
    <text evidence="6">The sequence shown here is derived from an EMBL/GenBank/DDBJ whole genome shotgun (WGS) entry which is preliminary data.</text>
</comment>
<keyword evidence="7" id="KW-1185">Reference proteome</keyword>
<dbReference type="OrthoDB" id="9984533at2759"/>
<dbReference type="EMBL" id="JACBAF010002281">
    <property type="protein sequence ID" value="KAF7159010.1"/>
    <property type="molecule type" value="Genomic_DNA"/>
</dbReference>
<dbReference type="Pfam" id="PF13460">
    <property type="entry name" value="NAD_binding_10"/>
    <property type="match status" value="1"/>
</dbReference>
<dbReference type="EMBL" id="JACBAD010002126">
    <property type="protein sequence ID" value="KAF7114166.1"/>
    <property type="molecule type" value="Genomic_DNA"/>
</dbReference>
<dbReference type="PROSITE" id="PS50181">
    <property type="entry name" value="FBOX"/>
    <property type="match status" value="1"/>
</dbReference>
<proteinExistence type="inferred from homology"/>
<reference evidence="6" key="1">
    <citation type="submission" date="2020-06" db="EMBL/GenBank/DDBJ databases">
        <title>Draft genome sequences of strains closely related to Aspergillus parafelis and Aspergillus hiratsukae.</title>
        <authorList>
            <person name="Dos Santos R.A.C."/>
            <person name="Rivero-Menendez O."/>
            <person name="Steenwyk J.L."/>
            <person name="Mead M.E."/>
            <person name="Goldman G.H."/>
            <person name="Alastruey-Izquierdo A."/>
            <person name="Rokas A."/>
        </authorList>
    </citation>
    <scope>NUCLEOTIDE SEQUENCE</scope>
    <source>
        <strain evidence="5">CNM-CM5793</strain>
        <strain evidence="6">CNM-CM6106</strain>
    </source>
</reference>
<dbReference type="Gene3D" id="3.90.25.10">
    <property type="entry name" value="UDP-galactose 4-epimerase, domain 1"/>
    <property type="match status" value="1"/>
</dbReference>
<accession>A0A8H6UMW3</accession>
<evidence type="ECO:0000313" key="5">
    <source>
        <dbReference type="EMBL" id="KAF7114166.1"/>
    </source>
</evidence>
<evidence type="ECO:0000313" key="7">
    <source>
        <dbReference type="Proteomes" id="UP000630445"/>
    </source>
</evidence>
<evidence type="ECO:0000313" key="8">
    <source>
        <dbReference type="Proteomes" id="UP000662466"/>
    </source>
</evidence>
<keyword evidence="3" id="KW-0560">Oxidoreductase</keyword>
<evidence type="ECO:0000256" key="2">
    <source>
        <dbReference type="ARBA" id="ARBA00022857"/>
    </source>
</evidence>
<sequence length="628" mass="69400">MAYDCYCAICGVGFCGMLIETPSETATDRRRRWIEKRSQALREGQSIDQVPQEDEEPVRTYDPKIVSWENVAWLYKAYCLGFNPKAASGKGKTFVSGPGYYADSGEIAIKSGTDAVPGQDRNVYTCYGSGTDDTPGPVIPFHGCCFEILTRVLTGSTDSSTIDMKALYNVMTELCNESSSALRLNYGDDIRRAQDFLKTDMTTDSKFKKPFAQFDLRGRSPASPFGKLPLELVYQICSYLPGDSLKALTQASLSIQVVTQDNWFWKRFIQWDMPWFWEFYTSQNPKDLRGDVNYKHLYMWLDKMTAARYGMDDLALIGVANRRRIWGAIPLLTSLPASGNFGTPITAALQRAGFTVTIITRTESKATFPPDIPVVRTTYTLENLTSALAGQDAAVCVVGPGGIGAQVTMVDAAEAAGVKRFVLDDFGWGDNPKSFPEFNAIHKHRRAGWDHAKTKADSNPNFTYTGISTANPIDWALKRFPAMGFDVARCSAVIYDSGTERFTGTTLEGIGQSVVGILQRPAETANRFVKAQSIITCQNELLDAFQSVTGKQWEVQRASTEILKENGKRKFQEGVSGWVLDLVVAQLFDEGQARCLLARSREESDADLLGIPEESPEQVAAKALAAMP</sequence>
<dbReference type="PANTHER" id="PTHR47706:SF9">
    <property type="entry name" value="NMRA-LIKE DOMAIN-CONTAINING PROTEIN-RELATED"/>
    <property type="match status" value="1"/>
</dbReference>
<keyword evidence="2" id="KW-0521">NADP</keyword>
<dbReference type="Gene3D" id="3.40.50.720">
    <property type="entry name" value="NAD(P)-binding Rossmann-like Domain"/>
    <property type="match status" value="1"/>
</dbReference>
<dbReference type="CDD" id="cd05259">
    <property type="entry name" value="PCBER_SDR_a"/>
    <property type="match status" value="1"/>
</dbReference>
<evidence type="ECO:0000313" key="6">
    <source>
        <dbReference type="EMBL" id="KAF7159010.1"/>
    </source>
</evidence>
<dbReference type="SUPFAM" id="SSF51735">
    <property type="entry name" value="NAD(P)-binding Rossmann-fold domains"/>
    <property type="match status" value="1"/>
</dbReference>
<dbReference type="InterPro" id="IPR036291">
    <property type="entry name" value="NAD(P)-bd_dom_sf"/>
</dbReference>
<dbReference type="SUPFAM" id="SSF81383">
    <property type="entry name" value="F-box domain"/>
    <property type="match status" value="1"/>
</dbReference>
<evidence type="ECO:0000259" key="4">
    <source>
        <dbReference type="PROSITE" id="PS50181"/>
    </source>
</evidence>
<evidence type="ECO:0000256" key="1">
    <source>
        <dbReference type="ARBA" id="ARBA00005725"/>
    </source>
</evidence>
<protein>
    <recommendedName>
        <fullName evidence="4">F-box domain-containing protein</fullName>
    </recommendedName>
</protein>
<dbReference type="Proteomes" id="UP000630445">
    <property type="component" value="Unassembled WGS sequence"/>
</dbReference>
<dbReference type="InterPro" id="IPR016040">
    <property type="entry name" value="NAD(P)-bd_dom"/>
</dbReference>
<organism evidence="6 8">
    <name type="scientific">Aspergillus hiratsukae</name>
    <dbReference type="NCBI Taxonomy" id="1194566"/>
    <lineage>
        <taxon>Eukaryota</taxon>
        <taxon>Fungi</taxon>
        <taxon>Dikarya</taxon>
        <taxon>Ascomycota</taxon>
        <taxon>Pezizomycotina</taxon>
        <taxon>Eurotiomycetes</taxon>
        <taxon>Eurotiomycetidae</taxon>
        <taxon>Eurotiales</taxon>
        <taxon>Aspergillaceae</taxon>
        <taxon>Aspergillus</taxon>
        <taxon>Aspergillus subgen. Fumigati</taxon>
    </lineage>
</organism>
<dbReference type="InterPro" id="IPR051609">
    <property type="entry name" value="NmrA/Isoflavone_reductase-like"/>
</dbReference>
<dbReference type="Gene3D" id="1.20.1280.50">
    <property type="match status" value="1"/>
</dbReference>
<evidence type="ECO:0000256" key="3">
    <source>
        <dbReference type="ARBA" id="ARBA00023002"/>
    </source>
</evidence>
<dbReference type="GO" id="GO:0016491">
    <property type="term" value="F:oxidoreductase activity"/>
    <property type="evidence" value="ECO:0007669"/>
    <property type="project" value="UniProtKB-KW"/>
</dbReference>
<dbReference type="Proteomes" id="UP000662466">
    <property type="component" value="Unassembled WGS sequence"/>
</dbReference>
<dbReference type="PANTHER" id="PTHR47706">
    <property type="entry name" value="NMRA-LIKE FAMILY PROTEIN"/>
    <property type="match status" value="1"/>
</dbReference>
<dbReference type="AlphaFoldDB" id="A0A8H6UMW3"/>
<dbReference type="InterPro" id="IPR001810">
    <property type="entry name" value="F-box_dom"/>
</dbReference>